<dbReference type="InterPro" id="IPR036271">
    <property type="entry name" value="Tet_transcr_reg_TetR-rel_C_sf"/>
</dbReference>
<dbReference type="SUPFAM" id="SSF46689">
    <property type="entry name" value="Homeodomain-like"/>
    <property type="match status" value="1"/>
</dbReference>
<reference evidence="6" key="1">
    <citation type="submission" date="2021-02" db="EMBL/GenBank/DDBJ databases">
        <title>Skermanella TT6 skin isolate.</title>
        <authorList>
            <person name="Lee K."/>
            <person name="Ganzorig M."/>
        </authorList>
    </citation>
    <scope>NUCLEOTIDE SEQUENCE</scope>
    <source>
        <strain evidence="6">TT6</strain>
    </source>
</reference>
<keyword evidence="1" id="KW-0805">Transcription regulation</keyword>
<dbReference type="PANTHER" id="PTHR47506">
    <property type="entry name" value="TRANSCRIPTIONAL REGULATORY PROTEIN"/>
    <property type="match status" value="1"/>
</dbReference>
<gene>
    <name evidence="6" type="ORF">IGS68_08140</name>
</gene>
<keyword evidence="2 4" id="KW-0238">DNA-binding</keyword>
<dbReference type="Proteomes" id="UP000595197">
    <property type="component" value="Chromosome"/>
</dbReference>
<name>A0ABX7B9X3_9PROT</name>
<dbReference type="PRINTS" id="PR00455">
    <property type="entry name" value="HTHTETR"/>
</dbReference>
<sequence>MNQKQQGPKPGDRLLTTATRLFCRHGINATGIDRILAEAGVAKMTLYNQFGSKEGLVFAVLEREGEAWRQWFQKAVEELPGSPADKLVGIFGVLENWFKRDGFYGCAFINAVAEHNKEDPRIRALAQAHKKKVLTVIRGLADQAGVLDPESLTDAIGMLVDGAIIAAVITGTSEHARRGADATRMLLASQMLGNKAPASHAHAA</sequence>
<dbReference type="Gene3D" id="1.10.357.10">
    <property type="entry name" value="Tetracycline Repressor, domain 2"/>
    <property type="match status" value="1"/>
</dbReference>
<evidence type="ECO:0000256" key="2">
    <source>
        <dbReference type="ARBA" id="ARBA00023125"/>
    </source>
</evidence>
<evidence type="ECO:0000313" key="7">
    <source>
        <dbReference type="Proteomes" id="UP000595197"/>
    </source>
</evidence>
<dbReference type="PROSITE" id="PS50977">
    <property type="entry name" value="HTH_TETR_2"/>
    <property type="match status" value="1"/>
</dbReference>
<dbReference type="InterPro" id="IPR001647">
    <property type="entry name" value="HTH_TetR"/>
</dbReference>
<proteinExistence type="predicted"/>
<dbReference type="Pfam" id="PF00440">
    <property type="entry name" value="TetR_N"/>
    <property type="match status" value="1"/>
</dbReference>
<evidence type="ECO:0000256" key="1">
    <source>
        <dbReference type="ARBA" id="ARBA00023015"/>
    </source>
</evidence>
<evidence type="ECO:0000256" key="4">
    <source>
        <dbReference type="PROSITE-ProRule" id="PRU00335"/>
    </source>
</evidence>
<dbReference type="InterPro" id="IPR009057">
    <property type="entry name" value="Homeodomain-like_sf"/>
</dbReference>
<evidence type="ECO:0000259" key="5">
    <source>
        <dbReference type="PROSITE" id="PS50977"/>
    </source>
</evidence>
<dbReference type="EMBL" id="CP067420">
    <property type="protein sequence ID" value="QQP91166.1"/>
    <property type="molecule type" value="Genomic_DNA"/>
</dbReference>
<evidence type="ECO:0000313" key="6">
    <source>
        <dbReference type="EMBL" id="QQP91166.1"/>
    </source>
</evidence>
<accession>A0ABX7B9X3</accession>
<feature type="DNA-binding region" description="H-T-H motif" evidence="4">
    <location>
        <begin position="31"/>
        <end position="50"/>
    </location>
</feature>
<keyword evidence="7" id="KW-1185">Reference proteome</keyword>
<dbReference type="PANTHER" id="PTHR47506:SF1">
    <property type="entry name" value="HTH-TYPE TRANSCRIPTIONAL REGULATOR YJDC"/>
    <property type="match status" value="1"/>
</dbReference>
<keyword evidence="3" id="KW-0804">Transcription</keyword>
<organism evidence="6 7">
    <name type="scientific">Skermanella cutis</name>
    <dbReference type="NCBI Taxonomy" id="2775420"/>
    <lineage>
        <taxon>Bacteria</taxon>
        <taxon>Pseudomonadati</taxon>
        <taxon>Pseudomonadota</taxon>
        <taxon>Alphaproteobacteria</taxon>
        <taxon>Rhodospirillales</taxon>
        <taxon>Azospirillaceae</taxon>
        <taxon>Skermanella</taxon>
    </lineage>
</organism>
<protein>
    <submittedName>
        <fullName evidence="6">TetR/AcrR family transcriptional regulator</fullName>
    </submittedName>
</protein>
<evidence type="ECO:0000256" key="3">
    <source>
        <dbReference type="ARBA" id="ARBA00023163"/>
    </source>
</evidence>
<dbReference type="RefSeq" id="WP_201078796.1">
    <property type="nucleotide sequence ID" value="NZ_CP067420.1"/>
</dbReference>
<feature type="domain" description="HTH tetR-type" evidence="5">
    <location>
        <begin position="8"/>
        <end position="68"/>
    </location>
</feature>
<dbReference type="SUPFAM" id="SSF48498">
    <property type="entry name" value="Tetracyclin repressor-like, C-terminal domain"/>
    <property type="match status" value="1"/>
</dbReference>